<dbReference type="Proteomes" id="UP000733744">
    <property type="component" value="Unassembled WGS sequence"/>
</dbReference>
<sequence>MNSLSELHADIEARVQAIRDAHPDWLCSLGCDGCCHRLAEIPLLTEAEWDWLREGLAALPPEQLREIGRGIAALAGQSSRPIVCPLLDKSSGACRVYAYRPVACRTYGFYVQRNLGLYCNSIESRVAGGDWAEVMWGNQDAIDRRLSGLGNSRELTEWFISWKQDSA</sequence>
<dbReference type="Pfam" id="PF03692">
    <property type="entry name" value="CxxCxxCC"/>
    <property type="match status" value="1"/>
</dbReference>
<proteinExistence type="predicted"/>
<dbReference type="RefSeq" id="WP_127029994.1">
    <property type="nucleotide sequence ID" value="NZ_RYFG02000094.1"/>
</dbReference>
<keyword evidence="2" id="KW-1185">Reference proteome</keyword>
<name>A0ABY3CAI3_9GAMM</name>
<protein>
    <submittedName>
        <fullName evidence="1">YkgJ family cysteine cluster protein</fullName>
    </submittedName>
</protein>
<evidence type="ECO:0000313" key="2">
    <source>
        <dbReference type="Proteomes" id="UP000733744"/>
    </source>
</evidence>
<evidence type="ECO:0000313" key="1">
    <source>
        <dbReference type="EMBL" id="TRW94906.1"/>
    </source>
</evidence>
<gene>
    <name evidence="1" type="ORF">EKO24_010895</name>
</gene>
<reference evidence="1 2" key="1">
    <citation type="journal article" date="2019" name="Antonie Van Leeuwenhoek">
        <title>Description of 'Ca. Methylobacter oryzae' KRF1, a novel species from the environmentally important Methylobacter clade 2.</title>
        <authorList>
            <person name="Khatri K."/>
            <person name="Mohite J.A."/>
            <person name="Pandit P.S."/>
            <person name="Bahulikar R."/>
            <person name="Rahalkar M.C."/>
        </authorList>
    </citation>
    <scope>NUCLEOTIDE SEQUENCE [LARGE SCALE GENOMIC DNA]</scope>
    <source>
        <strain evidence="1 2">KRF1</strain>
    </source>
</reference>
<accession>A0ABY3CAI3</accession>
<dbReference type="InterPro" id="IPR005358">
    <property type="entry name" value="Puta_zinc/iron-chelating_dom"/>
</dbReference>
<comment type="caution">
    <text evidence="1">The sequence shown here is derived from an EMBL/GenBank/DDBJ whole genome shotgun (WGS) entry which is preliminary data.</text>
</comment>
<dbReference type="EMBL" id="RYFG02000094">
    <property type="protein sequence ID" value="TRW94906.1"/>
    <property type="molecule type" value="Genomic_DNA"/>
</dbReference>
<organism evidence="1 2">
    <name type="scientific">Candidatus Methylobacter oryzae</name>
    <dbReference type="NCBI Taxonomy" id="2497749"/>
    <lineage>
        <taxon>Bacteria</taxon>
        <taxon>Pseudomonadati</taxon>
        <taxon>Pseudomonadota</taxon>
        <taxon>Gammaproteobacteria</taxon>
        <taxon>Methylococcales</taxon>
        <taxon>Methylococcaceae</taxon>
        <taxon>Methylobacter</taxon>
    </lineage>
</organism>